<keyword evidence="2" id="KW-1185">Reference proteome</keyword>
<dbReference type="STRING" id="1206085.SAMN05443575_2530"/>
<dbReference type="InterPro" id="IPR032710">
    <property type="entry name" value="NTF2-like_dom_sf"/>
</dbReference>
<organism evidence="1 2">
    <name type="scientific">Jatrophihabitans endophyticus</name>
    <dbReference type="NCBI Taxonomy" id="1206085"/>
    <lineage>
        <taxon>Bacteria</taxon>
        <taxon>Bacillati</taxon>
        <taxon>Actinomycetota</taxon>
        <taxon>Actinomycetes</taxon>
        <taxon>Jatrophihabitantales</taxon>
        <taxon>Jatrophihabitantaceae</taxon>
        <taxon>Jatrophihabitans</taxon>
    </lineage>
</organism>
<evidence type="ECO:0000313" key="1">
    <source>
        <dbReference type="EMBL" id="SHG67857.1"/>
    </source>
</evidence>
<evidence type="ECO:0008006" key="3">
    <source>
        <dbReference type="Google" id="ProtNLM"/>
    </source>
</evidence>
<dbReference type="EMBL" id="FQVU01000003">
    <property type="protein sequence ID" value="SHG67857.1"/>
    <property type="molecule type" value="Genomic_DNA"/>
</dbReference>
<gene>
    <name evidence="1" type="ORF">SAMN05443575_2530</name>
</gene>
<evidence type="ECO:0000313" key="2">
    <source>
        <dbReference type="Proteomes" id="UP000186132"/>
    </source>
</evidence>
<dbReference type="Proteomes" id="UP000186132">
    <property type="component" value="Unassembled WGS sequence"/>
</dbReference>
<name>A0A1M5LRY8_9ACTN</name>
<protein>
    <recommendedName>
        <fullName evidence="3">SnoaL-like domain-containing protein</fullName>
    </recommendedName>
</protein>
<accession>A0A1M5LRY8</accession>
<reference evidence="2" key="1">
    <citation type="submission" date="2016-11" db="EMBL/GenBank/DDBJ databases">
        <authorList>
            <person name="Varghese N."/>
            <person name="Submissions S."/>
        </authorList>
    </citation>
    <scope>NUCLEOTIDE SEQUENCE [LARGE SCALE GENOMIC DNA]</scope>
    <source>
        <strain evidence="2">DSM 45627</strain>
    </source>
</reference>
<proteinExistence type="predicted"/>
<dbReference type="AlphaFoldDB" id="A0A1M5LRY8"/>
<sequence>MRGVDDERAVGVVTRFWEALDAMAWDAAGAELRADIVVGLPDSGRVLTTREQVVAFNAGYPGRSRCAVRRTLGRAGPVAAETEVVNDRLGRFRCAGFSEVDDGVIVAADECWVGPSDATWRRPPRRRQAGRAYRSRCAT</sequence>
<dbReference type="SUPFAM" id="SSF54427">
    <property type="entry name" value="NTF2-like"/>
    <property type="match status" value="1"/>
</dbReference>
<dbReference type="Gene3D" id="3.10.450.50">
    <property type="match status" value="1"/>
</dbReference>